<comment type="caution">
    <text evidence="14">The sequence shown here is derived from an EMBL/GenBank/DDBJ whole genome shotgun (WGS) entry which is preliminary data.</text>
</comment>
<dbReference type="InterPro" id="IPR050058">
    <property type="entry name" value="Ala-tRNA_ligase"/>
</dbReference>
<dbReference type="PANTHER" id="PTHR11777">
    <property type="entry name" value="ALANYL-TRNA SYNTHETASE"/>
    <property type="match status" value="1"/>
</dbReference>
<keyword evidence="12" id="KW-0175">Coiled coil</keyword>
<evidence type="ECO:0000256" key="3">
    <source>
        <dbReference type="ARBA" id="ARBA00022598"/>
    </source>
</evidence>
<name>A0ABU5N8N1_9MICO</name>
<evidence type="ECO:0000256" key="12">
    <source>
        <dbReference type="SAM" id="Coils"/>
    </source>
</evidence>
<gene>
    <name evidence="11 14" type="primary">alaS</name>
    <name evidence="14" type="ORF">R2Q92_11060</name>
</gene>
<dbReference type="PRINTS" id="PR00980">
    <property type="entry name" value="TRNASYNTHALA"/>
</dbReference>
<dbReference type="PROSITE" id="PS50860">
    <property type="entry name" value="AA_TRNA_LIGASE_II_ALA"/>
    <property type="match status" value="1"/>
</dbReference>
<evidence type="ECO:0000256" key="10">
    <source>
        <dbReference type="ARBA" id="ARBA00048300"/>
    </source>
</evidence>
<organism evidence="14 15">
    <name type="scientific">Microbacterium aquimaris</name>
    <dbReference type="NCBI Taxonomy" id="459816"/>
    <lineage>
        <taxon>Bacteria</taxon>
        <taxon>Bacillati</taxon>
        <taxon>Actinomycetota</taxon>
        <taxon>Actinomycetes</taxon>
        <taxon>Micrococcales</taxon>
        <taxon>Microbacteriaceae</taxon>
        <taxon>Microbacterium</taxon>
    </lineage>
</organism>
<dbReference type="SUPFAM" id="SSF55186">
    <property type="entry name" value="ThrRS/AlaRS common domain"/>
    <property type="match status" value="1"/>
</dbReference>
<dbReference type="InterPro" id="IPR018163">
    <property type="entry name" value="Thr/Ala-tRNA-synth_IIc_edit"/>
</dbReference>
<dbReference type="Gene3D" id="3.30.980.10">
    <property type="entry name" value="Threonyl-trna Synthetase, Chain A, domain 2"/>
    <property type="match status" value="1"/>
</dbReference>
<dbReference type="Gene3D" id="3.30.930.10">
    <property type="entry name" value="Bira Bifunctional Protein, Domain 2"/>
    <property type="match status" value="1"/>
</dbReference>
<dbReference type="SUPFAM" id="SSF50447">
    <property type="entry name" value="Translation proteins"/>
    <property type="match status" value="1"/>
</dbReference>
<keyword evidence="8 11" id="KW-0030">Aminoacyl-tRNA synthetase</keyword>
<feature type="coiled-coil region" evidence="12">
    <location>
        <begin position="733"/>
        <end position="760"/>
    </location>
</feature>
<dbReference type="InterPro" id="IPR023033">
    <property type="entry name" value="Ala_tRNA_ligase_euk/bac"/>
</dbReference>
<keyword evidence="11" id="KW-0479">Metal-binding</keyword>
<dbReference type="InterPro" id="IPR003156">
    <property type="entry name" value="DHHA1_dom"/>
</dbReference>
<comment type="domain">
    <text evidence="11">Consists of three domains; the N-terminal catalytic domain, the editing domain and the C-terminal C-Ala domain. The editing domain removes incorrectly charged amino acids, while the C-Ala domain, along with tRNA(Ala), serves as a bridge to cooperatively bring together the editing and aminoacylation centers thus stimulating deacylation of misacylated tRNAs.</text>
</comment>
<dbReference type="Gene3D" id="3.10.310.40">
    <property type="match status" value="1"/>
</dbReference>
<dbReference type="Proteomes" id="UP001291912">
    <property type="component" value="Unassembled WGS sequence"/>
</dbReference>
<dbReference type="GO" id="GO:0004813">
    <property type="term" value="F:alanine-tRNA ligase activity"/>
    <property type="evidence" value="ECO:0007669"/>
    <property type="project" value="UniProtKB-EC"/>
</dbReference>
<keyword evidence="15" id="KW-1185">Reference proteome</keyword>
<dbReference type="EMBL" id="JAWJYN010000002">
    <property type="protein sequence ID" value="MDZ8162371.1"/>
    <property type="molecule type" value="Genomic_DNA"/>
</dbReference>
<dbReference type="RefSeq" id="WP_194424830.1">
    <property type="nucleotide sequence ID" value="NZ_BAAAPT010000002.1"/>
</dbReference>
<comment type="catalytic activity">
    <reaction evidence="10 11">
        <text>tRNA(Ala) + L-alanine + ATP = L-alanyl-tRNA(Ala) + AMP + diphosphate</text>
        <dbReference type="Rhea" id="RHEA:12540"/>
        <dbReference type="Rhea" id="RHEA-COMP:9657"/>
        <dbReference type="Rhea" id="RHEA-COMP:9923"/>
        <dbReference type="ChEBI" id="CHEBI:30616"/>
        <dbReference type="ChEBI" id="CHEBI:33019"/>
        <dbReference type="ChEBI" id="CHEBI:57972"/>
        <dbReference type="ChEBI" id="CHEBI:78442"/>
        <dbReference type="ChEBI" id="CHEBI:78497"/>
        <dbReference type="ChEBI" id="CHEBI:456215"/>
        <dbReference type="EC" id="6.1.1.7"/>
    </reaction>
</comment>
<keyword evidence="7 11" id="KW-0648">Protein biosynthesis</keyword>
<accession>A0ABU5N8N1</accession>
<comment type="similarity">
    <text evidence="1 11">Belongs to the class-II aminoacyl-tRNA synthetase family.</text>
</comment>
<keyword evidence="4 11" id="KW-0547">Nucleotide-binding</keyword>
<proteinExistence type="inferred from homology"/>
<feature type="binding site" evidence="11">
    <location>
        <position position="678"/>
    </location>
    <ligand>
        <name>Zn(2+)</name>
        <dbReference type="ChEBI" id="CHEBI:29105"/>
    </ligand>
</feature>
<evidence type="ECO:0000256" key="5">
    <source>
        <dbReference type="ARBA" id="ARBA00022840"/>
    </source>
</evidence>
<comment type="cofactor">
    <cofactor evidence="11">
        <name>Zn(2+)</name>
        <dbReference type="ChEBI" id="CHEBI:29105"/>
    </cofactor>
    <text evidence="11">Binds 1 zinc ion per subunit.</text>
</comment>
<evidence type="ECO:0000313" key="15">
    <source>
        <dbReference type="Proteomes" id="UP001291912"/>
    </source>
</evidence>
<dbReference type="Pfam" id="PF02272">
    <property type="entry name" value="DHHA1"/>
    <property type="match status" value="1"/>
</dbReference>
<dbReference type="EC" id="6.1.1.7" evidence="11"/>
<comment type="subcellular location">
    <subcellularLocation>
        <location evidence="11">Cytoplasm</location>
    </subcellularLocation>
</comment>
<keyword evidence="11" id="KW-0963">Cytoplasm</keyword>
<dbReference type="Gene3D" id="3.30.54.20">
    <property type="match status" value="1"/>
</dbReference>
<keyword evidence="11" id="KW-0862">Zinc</keyword>
<dbReference type="InterPro" id="IPR009000">
    <property type="entry name" value="Transl_B-barrel_sf"/>
</dbReference>
<dbReference type="Pfam" id="PF01411">
    <property type="entry name" value="tRNA-synt_2c"/>
    <property type="match status" value="1"/>
</dbReference>
<feature type="binding site" evidence="11">
    <location>
        <position position="674"/>
    </location>
    <ligand>
        <name>Zn(2+)</name>
        <dbReference type="ChEBI" id="CHEBI:29105"/>
    </ligand>
</feature>
<evidence type="ECO:0000256" key="1">
    <source>
        <dbReference type="ARBA" id="ARBA00008226"/>
    </source>
</evidence>
<dbReference type="CDD" id="cd00673">
    <property type="entry name" value="AlaRS_core"/>
    <property type="match status" value="1"/>
</dbReference>
<keyword evidence="6 11" id="KW-0694">RNA-binding</keyword>
<keyword evidence="3 11" id="KW-0436">Ligase</keyword>
<dbReference type="PANTHER" id="PTHR11777:SF9">
    <property type="entry name" value="ALANINE--TRNA LIGASE, CYTOPLASMIC"/>
    <property type="match status" value="1"/>
</dbReference>
<reference evidence="14 15" key="1">
    <citation type="submission" date="2023-10" db="EMBL/GenBank/DDBJ databases">
        <title>Microbacterium xanthum sp. nov., isolated from seaweed.</title>
        <authorList>
            <person name="Lee S.D."/>
        </authorList>
    </citation>
    <scope>NUCLEOTIDE SEQUENCE [LARGE SCALE GENOMIC DNA]</scope>
    <source>
        <strain evidence="14 15">KCTC 19124</strain>
    </source>
</reference>
<evidence type="ECO:0000256" key="7">
    <source>
        <dbReference type="ARBA" id="ARBA00022917"/>
    </source>
</evidence>
<dbReference type="Pfam" id="PF07973">
    <property type="entry name" value="tRNA_SAD"/>
    <property type="match status" value="1"/>
</dbReference>
<protein>
    <recommendedName>
        <fullName evidence="11">Alanine--tRNA ligase</fullName>
        <ecNumber evidence="11">6.1.1.7</ecNumber>
    </recommendedName>
    <alternativeName>
        <fullName evidence="11">Alanyl-tRNA synthetase</fullName>
        <shortName evidence="11">AlaRS</shortName>
    </alternativeName>
</protein>
<dbReference type="InterPro" id="IPR018162">
    <property type="entry name" value="Ala-tRNA-ligase_IIc_anticod-bd"/>
</dbReference>
<feature type="binding site" evidence="11">
    <location>
        <position position="571"/>
    </location>
    <ligand>
        <name>Zn(2+)</name>
        <dbReference type="ChEBI" id="CHEBI:29105"/>
    </ligand>
</feature>
<dbReference type="SUPFAM" id="SSF101353">
    <property type="entry name" value="Putative anticodon-binding domain of alanyl-tRNA synthetase (AlaRS)"/>
    <property type="match status" value="1"/>
</dbReference>
<dbReference type="Gene3D" id="2.40.30.130">
    <property type="match status" value="1"/>
</dbReference>
<evidence type="ECO:0000256" key="8">
    <source>
        <dbReference type="ARBA" id="ARBA00023146"/>
    </source>
</evidence>
<dbReference type="SUPFAM" id="SSF55681">
    <property type="entry name" value="Class II aaRS and biotin synthetases"/>
    <property type="match status" value="1"/>
</dbReference>
<sequence length="886" mass="94822">MKTADIAQRYLDFFEDNGHTIVPSSSLVTSDPSLLFTVAGMVPFIPYLTGVVPAPYPRAADVQKCIRTNDIEEVGKTPRHGTFFQMLGNWSFGDYFKEGAIGYAWELLTRSEAEGGLGFDEKDLWVTVYEEDDEAEALWRSVAGVSPDRIQRLGKDSNYWSTGQPGPAGPCSEIFFDRGPAYGIDGGPATDDDRYVEIWNLVFMQYAITNVRSKLDFDIVGELPQKNIDTGMGLERVAFLKQGVENMYETDQVRPVLDRAVDLSGRRYGADHEDDVRFRVIADHVRSSLMLLSDGVTPSNEGRGYILRRLMRRAIRAMRLLGVEGATFPELFAASRDAMKESYPELETDYARLSAYAFAEEETFLRTLAAGSTILDLSMSQTKGAGGRTLAGSEAFLLHDTYGFPIDLTVEIAQEAGLDVDRSAFDSLMQEQRQRAKADARSRKRAIADHSVYREFRAQGETVFTGYTDLETESSVLGVLVDGVAVDRALQGQIAEVILAETALYAESGGQVADKGVIVGPGFELDVLDVQRPVPGLISHTVEVATGEVGVGQAATTVVDAANRRAARQAHSATHLVHAALRDTLGSSATQAGSLNRAGYMRFDFTWGQQLSDATKTEIEEIANNAVRDNLEVTTRVLPLSEAKELGAMALFGEKYGDRVRMVDIGGPWSRELCAGTHVSTSAEVGLISLVGEASVGASNRRVEALVGLDAFRELAAERALVSQLSTSLKTPREQLPARIAELSASLKAAEKKIAAFEAKALSEKAPSLVEKAQEIGGFRVVAESIGSAGSADDVRSLALQVRDRLGSSAGVVALAATVGERVTVVVATNDGSRAAGVRAGALAKSAAAVLGGGGGGRDDVAQGGGTDPAAVPAALASIVDSLRAA</sequence>
<dbReference type="InterPro" id="IPR018165">
    <property type="entry name" value="Ala-tRNA-synth_IIc_core"/>
</dbReference>
<feature type="domain" description="Alanyl-transfer RNA synthetases family profile" evidence="13">
    <location>
        <begin position="1"/>
        <end position="717"/>
    </location>
</feature>
<dbReference type="SMART" id="SM00863">
    <property type="entry name" value="tRNA_SAD"/>
    <property type="match status" value="1"/>
</dbReference>
<feature type="binding site" evidence="11">
    <location>
        <position position="575"/>
    </location>
    <ligand>
        <name>Zn(2+)</name>
        <dbReference type="ChEBI" id="CHEBI:29105"/>
    </ligand>
</feature>
<keyword evidence="2 11" id="KW-0820">tRNA-binding</keyword>
<evidence type="ECO:0000256" key="11">
    <source>
        <dbReference type="HAMAP-Rule" id="MF_00036"/>
    </source>
</evidence>
<evidence type="ECO:0000313" key="14">
    <source>
        <dbReference type="EMBL" id="MDZ8162371.1"/>
    </source>
</evidence>
<dbReference type="InterPro" id="IPR018164">
    <property type="entry name" value="Ala-tRNA-synth_IIc_N"/>
</dbReference>
<dbReference type="HAMAP" id="MF_00036_B">
    <property type="entry name" value="Ala_tRNA_synth_B"/>
    <property type="match status" value="1"/>
</dbReference>
<dbReference type="Gene3D" id="6.10.250.550">
    <property type="match status" value="1"/>
</dbReference>
<dbReference type="InterPro" id="IPR012947">
    <property type="entry name" value="tRNA_SAD"/>
</dbReference>
<dbReference type="InterPro" id="IPR002318">
    <property type="entry name" value="Ala-tRNA-lgiase_IIc"/>
</dbReference>
<keyword evidence="5 11" id="KW-0067">ATP-binding</keyword>
<dbReference type="InterPro" id="IPR045864">
    <property type="entry name" value="aa-tRNA-synth_II/BPL/LPL"/>
</dbReference>
<evidence type="ECO:0000256" key="2">
    <source>
        <dbReference type="ARBA" id="ARBA00022555"/>
    </source>
</evidence>
<evidence type="ECO:0000259" key="13">
    <source>
        <dbReference type="PROSITE" id="PS50860"/>
    </source>
</evidence>
<evidence type="ECO:0000256" key="4">
    <source>
        <dbReference type="ARBA" id="ARBA00022741"/>
    </source>
</evidence>
<comment type="function">
    <text evidence="9 11">Catalyzes the attachment of alanine to tRNA(Ala) in a two-step reaction: alanine is first activated by ATP to form Ala-AMP and then transferred to the acceptor end of tRNA(Ala). Also edits incorrectly charged Ser-tRNA(Ala) and Gly-tRNA(Ala) via its editing domain.</text>
</comment>
<dbReference type="NCBIfam" id="TIGR00344">
    <property type="entry name" value="alaS"/>
    <property type="match status" value="1"/>
</dbReference>
<evidence type="ECO:0000256" key="6">
    <source>
        <dbReference type="ARBA" id="ARBA00022884"/>
    </source>
</evidence>
<evidence type="ECO:0000256" key="9">
    <source>
        <dbReference type="ARBA" id="ARBA00024779"/>
    </source>
</evidence>